<comment type="caution">
    <text evidence="8">The sequence shown here is derived from an EMBL/GenBank/DDBJ whole genome shotgun (WGS) entry which is preliminary data.</text>
</comment>
<dbReference type="EMBL" id="RBZU01000001">
    <property type="protein sequence ID" value="RKP59011.1"/>
    <property type="molecule type" value="Genomic_DNA"/>
</dbReference>
<accession>A0A494Y8L2</accession>
<evidence type="ECO:0000256" key="2">
    <source>
        <dbReference type="ARBA" id="ARBA00023015"/>
    </source>
</evidence>
<evidence type="ECO:0000313" key="8">
    <source>
        <dbReference type="EMBL" id="RKP59011.1"/>
    </source>
</evidence>
<evidence type="ECO:0000256" key="3">
    <source>
        <dbReference type="ARBA" id="ARBA00023125"/>
    </source>
</evidence>
<dbReference type="SUPFAM" id="SSF46689">
    <property type="entry name" value="Homeodomain-like"/>
    <property type="match status" value="1"/>
</dbReference>
<keyword evidence="1" id="KW-0678">Repressor</keyword>
<dbReference type="AlphaFoldDB" id="A0A494Y8L2"/>
<dbReference type="Pfam" id="PF00440">
    <property type="entry name" value="TetR_N"/>
    <property type="match status" value="1"/>
</dbReference>
<keyword evidence="3 5" id="KW-0238">DNA-binding</keyword>
<dbReference type="GO" id="GO:0045892">
    <property type="term" value="P:negative regulation of DNA-templated transcription"/>
    <property type="evidence" value="ECO:0007669"/>
    <property type="project" value="UniProtKB-ARBA"/>
</dbReference>
<keyword evidence="2" id="KW-0805">Transcription regulation</keyword>
<dbReference type="Proteomes" id="UP000270342">
    <property type="component" value="Unassembled WGS sequence"/>
</dbReference>
<feature type="DNA-binding region" description="H-T-H motif" evidence="5">
    <location>
        <begin position="33"/>
        <end position="52"/>
    </location>
</feature>
<organism evidence="8 9">
    <name type="scientific">Pararobbsia silviterrae</name>
    <dbReference type="NCBI Taxonomy" id="1792498"/>
    <lineage>
        <taxon>Bacteria</taxon>
        <taxon>Pseudomonadati</taxon>
        <taxon>Pseudomonadota</taxon>
        <taxon>Betaproteobacteria</taxon>
        <taxon>Burkholderiales</taxon>
        <taxon>Burkholderiaceae</taxon>
        <taxon>Pararobbsia</taxon>
    </lineage>
</organism>
<dbReference type="FunFam" id="1.10.357.10:FF:000003">
    <property type="entry name" value="HTH-type transcriptional regulator AcrR"/>
    <property type="match status" value="1"/>
</dbReference>
<evidence type="ECO:0000259" key="7">
    <source>
        <dbReference type="PROSITE" id="PS50977"/>
    </source>
</evidence>
<dbReference type="InterPro" id="IPR036271">
    <property type="entry name" value="Tet_transcr_reg_TetR-rel_C_sf"/>
</dbReference>
<reference evidence="8 9" key="1">
    <citation type="submission" date="2018-10" db="EMBL/GenBank/DDBJ databases">
        <title>Robbsia sp. DHC34, isolated from soil.</title>
        <authorList>
            <person name="Gao Z.-H."/>
            <person name="Qiu L.-H."/>
        </authorList>
    </citation>
    <scope>NUCLEOTIDE SEQUENCE [LARGE SCALE GENOMIC DNA]</scope>
    <source>
        <strain evidence="8 9">DHC34</strain>
    </source>
</reference>
<dbReference type="InterPro" id="IPR023772">
    <property type="entry name" value="DNA-bd_HTH_TetR-type_CS"/>
</dbReference>
<feature type="compositionally biased region" description="Pro residues" evidence="6">
    <location>
        <begin position="222"/>
        <end position="233"/>
    </location>
</feature>
<dbReference type="InterPro" id="IPR013572">
    <property type="entry name" value="Tscrpt_reg_MAATS_C"/>
</dbReference>
<keyword evidence="9" id="KW-1185">Reference proteome</keyword>
<sequence>MARRTKEEAQETRCRILDTAEHVFFEKGVSRTSLTDIAVAAGVTRGAIYWHFRNKSDLFEAMFARIKMPFEELIEATIDLGEPDPLQRMRDVLMLVFEGTASNPQRARVLDILYFKCEFTEDMGVVLSRHTDAMRDARHKMAAGLRNAVAKGQLPHDLDADRAAVMLHGFLNGMLADWLLTPDQIDLARKASTYIDALFDMLHHSPALRLGAIGEPDAMSPGVPPRPSSPGLG</sequence>
<dbReference type="Pfam" id="PF08361">
    <property type="entry name" value="TetR_C_2"/>
    <property type="match status" value="1"/>
</dbReference>
<evidence type="ECO:0000256" key="4">
    <source>
        <dbReference type="ARBA" id="ARBA00023163"/>
    </source>
</evidence>
<feature type="region of interest" description="Disordered" evidence="6">
    <location>
        <begin position="213"/>
        <end position="233"/>
    </location>
</feature>
<dbReference type="OrthoDB" id="5816932at2"/>
<evidence type="ECO:0000256" key="1">
    <source>
        <dbReference type="ARBA" id="ARBA00022491"/>
    </source>
</evidence>
<dbReference type="Gene3D" id="1.10.357.10">
    <property type="entry name" value="Tetracycline Repressor, domain 2"/>
    <property type="match status" value="1"/>
</dbReference>
<dbReference type="GO" id="GO:0003700">
    <property type="term" value="F:DNA-binding transcription factor activity"/>
    <property type="evidence" value="ECO:0007669"/>
    <property type="project" value="TreeGrafter"/>
</dbReference>
<dbReference type="PROSITE" id="PS01081">
    <property type="entry name" value="HTH_TETR_1"/>
    <property type="match status" value="1"/>
</dbReference>
<evidence type="ECO:0000256" key="6">
    <source>
        <dbReference type="SAM" id="MobiDB-lite"/>
    </source>
</evidence>
<dbReference type="PANTHER" id="PTHR30055:SF240">
    <property type="entry name" value="HTH-TYPE TRANSCRIPTIONAL REGULATOR ACRR"/>
    <property type="match status" value="1"/>
</dbReference>
<gene>
    <name evidence="8" type="ORF">D7S86_03605</name>
</gene>
<protein>
    <submittedName>
        <fullName evidence="8">TetR family transcriptional regulator</fullName>
    </submittedName>
</protein>
<evidence type="ECO:0000313" key="9">
    <source>
        <dbReference type="Proteomes" id="UP000270342"/>
    </source>
</evidence>
<name>A0A494Y8L2_9BURK</name>
<proteinExistence type="predicted"/>
<dbReference type="PANTHER" id="PTHR30055">
    <property type="entry name" value="HTH-TYPE TRANSCRIPTIONAL REGULATOR RUTR"/>
    <property type="match status" value="1"/>
</dbReference>
<dbReference type="InterPro" id="IPR009057">
    <property type="entry name" value="Homeodomain-like_sf"/>
</dbReference>
<dbReference type="PRINTS" id="PR00455">
    <property type="entry name" value="HTHTETR"/>
</dbReference>
<feature type="domain" description="HTH tetR-type" evidence="7">
    <location>
        <begin position="10"/>
        <end position="70"/>
    </location>
</feature>
<dbReference type="RefSeq" id="WP_121083484.1">
    <property type="nucleotide sequence ID" value="NZ_RBZU01000001.1"/>
</dbReference>
<dbReference type="PROSITE" id="PS50977">
    <property type="entry name" value="HTH_TETR_2"/>
    <property type="match status" value="1"/>
</dbReference>
<keyword evidence="4" id="KW-0804">Transcription</keyword>
<dbReference type="InterPro" id="IPR001647">
    <property type="entry name" value="HTH_TetR"/>
</dbReference>
<dbReference type="GO" id="GO:0000976">
    <property type="term" value="F:transcription cis-regulatory region binding"/>
    <property type="evidence" value="ECO:0007669"/>
    <property type="project" value="TreeGrafter"/>
</dbReference>
<evidence type="ECO:0000256" key="5">
    <source>
        <dbReference type="PROSITE-ProRule" id="PRU00335"/>
    </source>
</evidence>
<dbReference type="InterPro" id="IPR050109">
    <property type="entry name" value="HTH-type_TetR-like_transc_reg"/>
</dbReference>
<dbReference type="SUPFAM" id="SSF48498">
    <property type="entry name" value="Tetracyclin repressor-like, C-terminal domain"/>
    <property type="match status" value="1"/>
</dbReference>